<evidence type="ECO:0000256" key="3">
    <source>
        <dbReference type="ARBA" id="ARBA00022801"/>
    </source>
</evidence>
<evidence type="ECO:0000256" key="1">
    <source>
        <dbReference type="ARBA" id="ARBA00006534"/>
    </source>
</evidence>
<dbReference type="SUPFAM" id="SSF52317">
    <property type="entry name" value="Class I glutamine amidotransferase-like"/>
    <property type="match status" value="1"/>
</dbReference>
<protein>
    <submittedName>
        <fullName evidence="5">Peptidase E</fullName>
    </submittedName>
</protein>
<name>A0A318R5Y4_PROMR</name>
<proteinExistence type="inferred from homology"/>
<dbReference type="RefSeq" id="WP_158466643.1">
    <property type="nucleotide sequence ID" value="NZ_QJUE01000002.1"/>
</dbReference>
<comment type="caution">
    <text evidence="5">The sequence shown here is derived from an EMBL/GenBank/DDBJ whole genome shotgun (WGS) entry which is preliminary data.</text>
</comment>
<keyword evidence="2" id="KW-0645">Protease</keyword>
<keyword evidence="4" id="KW-0720">Serine protease</keyword>
<evidence type="ECO:0000313" key="5">
    <source>
        <dbReference type="EMBL" id="PYE03148.1"/>
    </source>
</evidence>
<dbReference type="CDD" id="cd03146">
    <property type="entry name" value="GAT1_Peptidase_E"/>
    <property type="match status" value="1"/>
</dbReference>
<evidence type="ECO:0000256" key="2">
    <source>
        <dbReference type="ARBA" id="ARBA00022670"/>
    </source>
</evidence>
<dbReference type="Gene3D" id="3.40.50.880">
    <property type="match status" value="1"/>
</dbReference>
<dbReference type="PANTHER" id="PTHR20842">
    <property type="entry name" value="PROTEASE S51 ALPHA-ASPARTYL DIPEPTIDASE"/>
    <property type="match status" value="1"/>
</dbReference>
<dbReference type="Proteomes" id="UP000247807">
    <property type="component" value="Unassembled WGS sequence"/>
</dbReference>
<evidence type="ECO:0000313" key="6">
    <source>
        <dbReference type="Proteomes" id="UP000247807"/>
    </source>
</evidence>
<dbReference type="OrthoDB" id="9778515at2"/>
<dbReference type="AlphaFoldDB" id="A0A318R5Y4"/>
<dbReference type="InterPro" id="IPR029062">
    <property type="entry name" value="Class_I_gatase-like"/>
</dbReference>
<organism evidence="5 6">
    <name type="scientific">Prochlorococcus marinus XMU1408</name>
    <dbReference type="NCBI Taxonomy" id="2213228"/>
    <lineage>
        <taxon>Bacteria</taxon>
        <taxon>Bacillati</taxon>
        <taxon>Cyanobacteriota</taxon>
        <taxon>Cyanophyceae</taxon>
        <taxon>Synechococcales</taxon>
        <taxon>Prochlorococcaceae</taxon>
        <taxon>Prochlorococcus</taxon>
    </lineage>
</organism>
<dbReference type="PANTHER" id="PTHR20842:SF0">
    <property type="entry name" value="ALPHA-ASPARTYL DIPEPTIDASE"/>
    <property type="match status" value="1"/>
</dbReference>
<dbReference type="EMBL" id="QJUE01000002">
    <property type="protein sequence ID" value="PYE03148.1"/>
    <property type="molecule type" value="Genomic_DNA"/>
</dbReference>
<reference evidence="5 6" key="1">
    <citation type="journal article" date="2018" name="Appl. Environ. Microbiol.">
        <title>Genome rearrangement shapes Prochlorococcus ecological adaptation.</title>
        <authorList>
            <person name="Yan W."/>
            <person name="Wei S."/>
            <person name="Wang Q."/>
            <person name="Xiao X."/>
            <person name="Zeng Q."/>
            <person name="Jiao N."/>
            <person name="Zhang R."/>
        </authorList>
    </citation>
    <scope>NUCLEOTIDE SEQUENCE [LARGE SCALE GENOMIC DNA]</scope>
    <source>
        <strain evidence="5 6">XMU1408</strain>
    </source>
</reference>
<sequence length="230" mass="25652">MSKHIIAIGGGGFGRKLSSSSIEKYILSISNIDCPRICFLPTATGDNDSYIVRFYSVFTHLKCIPTHIELFKRTIDISDHIMNQDVVFVGGGNTKSMLAVWSDWGMSEILKKAYNKGVIMSGVSAGAICWFTSGITDSWDKQLRILPCLDFIKGTCCPHYDEEPSRIPFVNKVITEKEVNSCISIEGGAALHFIDGNPYKNVSFEKNKNSYNMFLENNEIIKCPYPGLQL</sequence>
<dbReference type="GO" id="GO:0008236">
    <property type="term" value="F:serine-type peptidase activity"/>
    <property type="evidence" value="ECO:0007669"/>
    <property type="project" value="UniProtKB-KW"/>
</dbReference>
<keyword evidence="3" id="KW-0378">Hydrolase</keyword>
<comment type="similarity">
    <text evidence="1">Belongs to the peptidase S51 family.</text>
</comment>
<accession>A0A318R5Y4</accession>
<dbReference type="GO" id="GO:0006508">
    <property type="term" value="P:proteolysis"/>
    <property type="evidence" value="ECO:0007669"/>
    <property type="project" value="UniProtKB-KW"/>
</dbReference>
<dbReference type="Pfam" id="PF03575">
    <property type="entry name" value="Peptidase_S51"/>
    <property type="match status" value="1"/>
</dbReference>
<gene>
    <name evidence="5" type="ORF">DNJ73_05270</name>
</gene>
<evidence type="ECO:0000256" key="4">
    <source>
        <dbReference type="ARBA" id="ARBA00022825"/>
    </source>
</evidence>
<dbReference type="InterPro" id="IPR005320">
    <property type="entry name" value="Peptidase_S51"/>
</dbReference>